<dbReference type="PROSITE" id="PS51286">
    <property type="entry name" value="RAP"/>
    <property type="match status" value="1"/>
</dbReference>
<dbReference type="InterPro" id="IPR013584">
    <property type="entry name" value="RAP"/>
</dbReference>
<dbReference type="Pfam" id="PF08373">
    <property type="entry name" value="RAP"/>
    <property type="match status" value="1"/>
</dbReference>
<evidence type="ECO:0000259" key="1">
    <source>
        <dbReference type="PROSITE" id="PS51286"/>
    </source>
</evidence>
<comment type="caution">
    <text evidence="2">The sequence shown here is derived from an EMBL/GenBank/DDBJ whole genome shotgun (WGS) entry which is preliminary data.</text>
</comment>
<dbReference type="SMART" id="SM00952">
    <property type="entry name" value="RAP"/>
    <property type="match status" value="1"/>
</dbReference>
<dbReference type="OrthoDB" id="2019031at2759"/>
<feature type="domain" description="RAP" evidence="1">
    <location>
        <begin position="49"/>
        <end position="109"/>
    </location>
</feature>
<sequence length="126" mass="13889">MMVVWMMVVERESNTVYLFDAQASPWAGDGDAKEGGLFPIDVAWKEERVALELDGPTHFLTGGGKRDGPTKAKSLLLKELGWTVERLAWFNWKRLETMSKEEQKSFWTAKLGRSGIGLGGGGGGVE</sequence>
<name>A0A9W6ZED4_9STRA</name>
<dbReference type="AlphaFoldDB" id="A0A9W6ZED4"/>
<accession>A0A9W6ZED4</accession>
<dbReference type="EMBL" id="BRXW01000387">
    <property type="protein sequence ID" value="GMH49538.1"/>
    <property type="molecule type" value="Genomic_DNA"/>
</dbReference>
<evidence type="ECO:0000313" key="3">
    <source>
        <dbReference type="Proteomes" id="UP001165122"/>
    </source>
</evidence>
<organism evidence="2 3">
    <name type="scientific">Triparma laevis f. longispina</name>
    <dbReference type="NCBI Taxonomy" id="1714387"/>
    <lineage>
        <taxon>Eukaryota</taxon>
        <taxon>Sar</taxon>
        <taxon>Stramenopiles</taxon>
        <taxon>Ochrophyta</taxon>
        <taxon>Bolidophyceae</taxon>
        <taxon>Parmales</taxon>
        <taxon>Triparmaceae</taxon>
        <taxon>Triparma</taxon>
    </lineage>
</organism>
<protein>
    <recommendedName>
        <fullName evidence="1">RAP domain-containing protein</fullName>
    </recommendedName>
</protein>
<reference evidence="3" key="1">
    <citation type="journal article" date="2023" name="Commun. Biol.">
        <title>Genome analysis of Parmales, the sister group of diatoms, reveals the evolutionary specialization of diatoms from phago-mixotrophs to photoautotrophs.</title>
        <authorList>
            <person name="Ban H."/>
            <person name="Sato S."/>
            <person name="Yoshikawa S."/>
            <person name="Yamada K."/>
            <person name="Nakamura Y."/>
            <person name="Ichinomiya M."/>
            <person name="Sato N."/>
            <person name="Blanc-Mathieu R."/>
            <person name="Endo H."/>
            <person name="Kuwata A."/>
            <person name="Ogata H."/>
        </authorList>
    </citation>
    <scope>NUCLEOTIDE SEQUENCE [LARGE SCALE GENOMIC DNA]</scope>
    <source>
        <strain evidence="3">NIES 3700</strain>
    </source>
</reference>
<keyword evidence="3" id="KW-1185">Reference proteome</keyword>
<evidence type="ECO:0000313" key="2">
    <source>
        <dbReference type="EMBL" id="GMH49538.1"/>
    </source>
</evidence>
<dbReference type="Proteomes" id="UP001165122">
    <property type="component" value="Unassembled WGS sequence"/>
</dbReference>
<proteinExistence type="predicted"/>
<gene>
    <name evidence="2" type="ORF">TrLO_g13370</name>
</gene>